<organism evidence="1 2">
    <name type="scientific">Alligator mississippiensis</name>
    <name type="common">American alligator</name>
    <dbReference type="NCBI Taxonomy" id="8496"/>
    <lineage>
        <taxon>Eukaryota</taxon>
        <taxon>Metazoa</taxon>
        <taxon>Chordata</taxon>
        <taxon>Craniata</taxon>
        <taxon>Vertebrata</taxon>
        <taxon>Euteleostomi</taxon>
        <taxon>Archelosauria</taxon>
        <taxon>Archosauria</taxon>
        <taxon>Crocodylia</taxon>
        <taxon>Alligatoridae</taxon>
        <taxon>Alligatorinae</taxon>
        <taxon>Alligator</taxon>
    </lineage>
</organism>
<dbReference type="Proteomes" id="UP000050525">
    <property type="component" value="Unassembled WGS sequence"/>
</dbReference>
<evidence type="ECO:0000313" key="2">
    <source>
        <dbReference type="Proteomes" id="UP000050525"/>
    </source>
</evidence>
<name>A0A151N5M8_ALLMI</name>
<accession>A0A151N5M8</accession>
<dbReference type="AlphaFoldDB" id="A0A151N5M8"/>
<sequence length="83" mass="9607">MIRESCQEKRTAFVWLLLENRWLNQRSLKAICALPCWVYGSEGCGLDRAFQVNFTPVPRTHNTCKRMRSSRFVGQRNMGDAAV</sequence>
<proteinExistence type="predicted"/>
<dbReference type="EMBL" id="AKHW03004004">
    <property type="protein sequence ID" value="KYO32153.1"/>
    <property type="molecule type" value="Genomic_DNA"/>
</dbReference>
<comment type="caution">
    <text evidence="1">The sequence shown here is derived from an EMBL/GenBank/DDBJ whole genome shotgun (WGS) entry which is preliminary data.</text>
</comment>
<gene>
    <name evidence="1" type="ORF">Y1Q_0007148</name>
</gene>
<keyword evidence="2" id="KW-1185">Reference proteome</keyword>
<evidence type="ECO:0000313" key="1">
    <source>
        <dbReference type="EMBL" id="KYO32153.1"/>
    </source>
</evidence>
<protein>
    <submittedName>
        <fullName evidence="1">Uncharacterized protein</fullName>
    </submittedName>
</protein>
<reference evidence="1 2" key="1">
    <citation type="journal article" date="2012" name="Genome Biol.">
        <title>Sequencing three crocodilian genomes to illuminate the evolution of archosaurs and amniotes.</title>
        <authorList>
            <person name="St John J.A."/>
            <person name="Braun E.L."/>
            <person name="Isberg S.R."/>
            <person name="Miles L.G."/>
            <person name="Chong A.Y."/>
            <person name="Gongora J."/>
            <person name="Dalzell P."/>
            <person name="Moran C."/>
            <person name="Bed'hom B."/>
            <person name="Abzhanov A."/>
            <person name="Burgess S.C."/>
            <person name="Cooksey A.M."/>
            <person name="Castoe T.A."/>
            <person name="Crawford N.G."/>
            <person name="Densmore L.D."/>
            <person name="Drew J.C."/>
            <person name="Edwards S.V."/>
            <person name="Faircloth B.C."/>
            <person name="Fujita M.K."/>
            <person name="Greenwold M.J."/>
            <person name="Hoffmann F.G."/>
            <person name="Howard J.M."/>
            <person name="Iguchi T."/>
            <person name="Janes D.E."/>
            <person name="Khan S.Y."/>
            <person name="Kohno S."/>
            <person name="de Koning A.J."/>
            <person name="Lance S.L."/>
            <person name="McCarthy F.M."/>
            <person name="McCormack J.E."/>
            <person name="Merchant M.E."/>
            <person name="Peterson D.G."/>
            <person name="Pollock D.D."/>
            <person name="Pourmand N."/>
            <person name="Raney B.J."/>
            <person name="Roessler K.A."/>
            <person name="Sanford J.R."/>
            <person name="Sawyer R.H."/>
            <person name="Schmidt C.J."/>
            <person name="Triplett E.W."/>
            <person name="Tuberville T.D."/>
            <person name="Venegas-Anaya M."/>
            <person name="Howard J.T."/>
            <person name="Jarvis E.D."/>
            <person name="Guillette L.J.Jr."/>
            <person name="Glenn T.C."/>
            <person name="Green R.E."/>
            <person name="Ray D.A."/>
        </authorList>
    </citation>
    <scope>NUCLEOTIDE SEQUENCE [LARGE SCALE GENOMIC DNA]</scope>
    <source>
        <strain evidence="1">KSC_2009_1</strain>
    </source>
</reference>